<organism evidence="9 10">
    <name type="scientific">Pseudomonas fluorescens</name>
    <dbReference type="NCBI Taxonomy" id="294"/>
    <lineage>
        <taxon>Bacteria</taxon>
        <taxon>Pseudomonadati</taxon>
        <taxon>Pseudomonadota</taxon>
        <taxon>Gammaproteobacteria</taxon>
        <taxon>Pseudomonadales</taxon>
        <taxon>Pseudomonadaceae</taxon>
        <taxon>Pseudomonas</taxon>
    </lineage>
</organism>
<evidence type="ECO:0000256" key="5">
    <source>
        <dbReference type="ARBA" id="ARBA00022946"/>
    </source>
</evidence>
<dbReference type="GO" id="GO:0008720">
    <property type="term" value="F:D-lactate dehydrogenase (NAD+) activity"/>
    <property type="evidence" value="ECO:0007669"/>
    <property type="project" value="TreeGrafter"/>
</dbReference>
<evidence type="ECO:0000313" key="10">
    <source>
        <dbReference type="Proteomes" id="UP000326018"/>
    </source>
</evidence>
<dbReference type="InterPro" id="IPR016169">
    <property type="entry name" value="FAD-bd_PCMH_sub2"/>
</dbReference>
<evidence type="ECO:0000256" key="3">
    <source>
        <dbReference type="ARBA" id="ARBA00022630"/>
    </source>
</evidence>
<evidence type="ECO:0000313" key="9">
    <source>
        <dbReference type="EMBL" id="VVN71326.1"/>
    </source>
</evidence>
<dbReference type="Proteomes" id="UP000326018">
    <property type="component" value="Unassembled WGS sequence"/>
</dbReference>
<evidence type="ECO:0000259" key="8">
    <source>
        <dbReference type="PROSITE" id="PS51387"/>
    </source>
</evidence>
<dbReference type="PROSITE" id="PS51387">
    <property type="entry name" value="FAD_PCMH"/>
    <property type="match status" value="1"/>
</dbReference>
<keyword evidence="3" id="KW-0285">Flavoprotein</keyword>
<dbReference type="PANTHER" id="PTHR11748:SF111">
    <property type="entry name" value="D-LACTATE DEHYDROGENASE, MITOCHONDRIAL-RELATED"/>
    <property type="match status" value="1"/>
</dbReference>
<reference evidence="9 10" key="1">
    <citation type="submission" date="2019-09" db="EMBL/GenBank/DDBJ databases">
        <authorList>
            <person name="Chandra G."/>
            <person name="Truman W A."/>
        </authorList>
    </citation>
    <scope>NUCLEOTIDE SEQUENCE [LARGE SCALE GENOMIC DNA]</scope>
    <source>
        <strain evidence="9">PS712</strain>
    </source>
</reference>
<dbReference type="RefSeq" id="WP_150700741.1">
    <property type="nucleotide sequence ID" value="NZ_CABVIB010000002.1"/>
</dbReference>
<keyword evidence="4" id="KW-0274">FAD</keyword>
<dbReference type="OrthoDB" id="9811557at2"/>
<dbReference type="SUPFAM" id="SSF55103">
    <property type="entry name" value="FAD-linked oxidases, C-terminal domain"/>
    <property type="match status" value="1"/>
</dbReference>
<dbReference type="GO" id="GO:0004458">
    <property type="term" value="F:D-lactate dehydrogenase (cytochrome) activity"/>
    <property type="evidence" value="ECO:0007669"/>
    <property type="project" value="UniProtKB-EC"/>
</dbReference>
<dbReference type="Pfam" id="PF01565">
    <property type="entry name" value="FAD_binding_4"/>
    <property type="match status" value="1"/>
</dbReference>
<evidence type="ECO:0000256" key="4">
    <source>
        <dbReference type="ARBA" id="ARBA00022827"/>
    </source>
</evidence>
<evidence type="ECO:0000256" key="7">
    <source>
        <dbReference type="ARBA" id="ARBA00038897"/>
    </source>
</evidence>
<sequence length="474" mass="50419">MQGPAIHSFDFKTLPSTLLDQLAALLGDRFSCSSSVREHHGSDISALDPMPPQAVVFVNSLAEIVSVQKICHDHRVPIIPYGSGSSLEGWLHAVHGGVCIDVSGMNQIIEVRVDDMDVTVQPGVTRKQLNAALHGTGLFFPIDPGADASLGGMAATRASGTNAVRYGTMRENVLAMTAVLADGRVLQTGGRARKSSAGYDLTHLLVGSGGTLATIAELTVKLHPIPEAISAAVCSFPSVDHAVRTVIQAIQLGIPMARVELIDALTVRALNAYSKTSLQEAPCLFFELHGSESGVKEQVETLRMLADDQGGQHFEWALHPEDRTRLWQARHDAYFAALALRPGCRSVTTDAVVPISRLAECIEATAADLLEHDLLAPIFGHVGDGNFHAVILIDPDDPDQVERAATVAHRLAERAIAMNGSCTGEHGVGLTKQSFLPAEFGQNAVDTMAAIKAALDPQQLMNPGKIFSRGTPVA</sequence>
<dbReference type="InterPro" id="IPR016164">
    <property type="entry name" value="FAD-linked_Oxase-like_C"/>
</dbReference>
<evidence type="ECO:0000256" key="2">
    <source>
        <dbReference type="ARBA" id="ARBA00008000"/>
    </source>
</evidence>
<keyword evidence="5" id="KW-0809">Transit peptide</keyword>
<dbReference type="SUPFAM" id="SSF56176">
    <property type="entry name" value="FAD-binding/transporter-associated domain-like"/>
    <property type="match status" value="1"/>
</dbReference>
<dbReference type="GO" id="GO:1903457">
    <property type="term" value="P:lactate catabolic process"/>
    <property type="evidence" value="ECO:0007669"/>
    <property type="project" value="TreeGrafter"/>
</dbReference>
<dbReference type="EMBL" id="CABVIB010000002">
    <property type="protein sequence ID" value="VVN71326.1"/>
    <property type="molecule type" value="Genomic_DNA"/>
</dbReference>
<dbReference type="Pfam" id="PF02913">
    <property type="entry name" value="FAD-oxidase_C"/>
    <property type="match status" value="1"/>
</dbReference>
<dbReference type="InterPro" id="IPR036318">
    <property type="entry name" value="FAD-bd_PCMH-like_sf"/>
</dbReference>
<dbReference type="AlphaFoldDB" id="A0A5E6ZY00"/>
<dbReference type="PANTHER" id="PTHR11748">
    <property type="entry name" value="D-LACTATE DEHYDROGENASE"/>
    <property type="match status" value="1"/>
</dbReference>
<comment type="cofactor">
    <cofactor evidence="1">
        <name>FAD</name>
        <dbReference type="ChEBI" id="CHEBI:57692"/>
    </cofactor>
</comment>
<name>A0A5E6ZY00_PSEFL</name>
<feature type="domain" description="FAD-binding PCMH-type" evidence="8">
    <location>
        <begin position="47"/>
        <end position="225"/>
    </location>
</feature>
<dbReference type="InterPro" id="IPR016166">
    <property type="entry name" value="FAD-bd_PCMH"/>
</dbReference>
<dbReference type="FunFam" id="1.10.45.10:FF:000001">
    <property type="entry name" value="D-lactate dehydrogenase mitochondrial"/>
    <property type="match status" value="1"/>
</dbReference>
<dbReference type="EC" id="1.1.2.4" evidence="7"/>
<protein>
    <recommendedName>
        <fullName evidence="7">D-lactate dehydrogenase (cytochrome)</fullName>
        <ecNumber evidence="7">1.1.2.4</ecNumber>
    </recommendedName>
</protein>
<dbReference type="FunFam" id="3.30.70.2740:FF:000001">
    <property type="entry name" value="D-lactate dehydrogenase mitochondrial"/>
    <property type="match status" value="1"/>
</dbReference>
<dbReference type="Gene3D" id="3.30.70.2740">
    <property type="match status" value="1"/>
</dbReference>
<dbReference type="GO" id="GO:0071949">
    <property type="term" value="F:FAD binding"/>
    <property type="evidence" value="ECO:0007669"/>
    <property type="project" value="InterPro"/>
</dbReference>
<keyword evidence="6 9" id="KW-0560">Oxidoreductase</keyword>
<gene>
    <name evidence="9" type="ORF">PS712_00429</name>
</gene>
<evidence type="ECO:0000256" key="6">
    <source>
        <dbReference type="ARBA" id="ARBA00023002"/>
    </source>
</evidence>
<dbReference type="InterPro" id="IPR016171">
    <property type="entry name" value="Vanillyl_alc_oxidase_C-sub2"/>
</dbReference>
<accession>A0A5E6ZY00</accession>
<comment type="similarity">
    <text evidence="2">Belongs to the FAD-binding oxidoreductase/transferase type 4 family.</text>
</comment>
<evidence type="ECO:0000256" key="1">
    <source>
        <dbReference type="ARBA" id="ARBA00001974"/>
    </source>
</evidence>
<dbReference type="Gene3D" id="1.10.45.10">
    <property type="entry name" value="Vanillyl-alcohol Oxidase, Chain A, domain 4"/>
    <property type="match status" value="1"/>
</dbReference>
<dbReference type="FunFam" id="3.30.465.10:FF:000016">
    <property type="entry name" value="probable D-lactate dehydrogenase, mitochondrial"/>
    <property type="match status" value="1"/>
</dbReference>
<proteinExistence type="inferred from homology"/>
<dbReference type="InterPro" id="IPR004113">
    <property type="entry name" value="FAD-bd_oxidored_4_C"/>
</dbReference>
<dbReference type="Gene3D" id="3.30.465.10">
    <property type="match status" value="1"/>
</dbReference>
<dbReference type="InterPro" id="IPR006094">
    <property type="entry name" value="Oxid_FAD_bind_N"/>
</dbReference>